<reference evidence="8 9" key="1">
    <citation type="submission" date="2019-09" db="EMBL/GenBank/DDBJ databases">
        <title>Salinarimonas rosea gen. nov., sp. nov., a new member of the a-2 subgroup of the Proteobacteria.</title>
        <authorList>
            <person name="Liu J."/>
        </authorList>
    </citation>
    <scope>NUCLEOTIDE SEQUENCE [LARGE SCALE GENOMIC DNA]</scope>
    <source>
        <strain evidence="8 9">BN140002</strain>
    </source>
</reference>
<keyword evidence="4 6" id="KW-0472">Membrane</keyword>
<keyword evidence="9" id="KW-1185">Reference proteome</keyword>
<dbReference type="Proteomes" id="UP000323142">
    <property type="component" value="Unassembled WGS sequence"/>
</dbReference>
<keyword evidence="2 6" id="KW-0812">Transmembrane</keyword>
<feature type="domain" description="Lipopolysaccharide assembly protein A" evidence="7">
    <location>
        <begin position="44"/>
        <end position="92"/>
    </location>
</feature>
<dbReference type="RefSeq" id="WP_149816516.1">
    <property type="nucleotide sequence ID" value="NZ_VUOA01000017.1"/>
</dbReference>
<accession>A0A5B2VG78</accession>
<feature type="transmembrane region" description="Helical" evidence="6">
    <location>
        <begin position="49"/>
        <end position="70"/>
    </location>
</feature>
<dbReference type="GO" id="GO:0005886">
    <property type="term" value="C:plasma membrane"/>
    <property type="evidence" value="ECO:0007669"/>
    <property type="project" value="InterPro"/>
</dbReference>
<name>A0A5B2VG78_9HYPH</name>
<evidence type="ECO:0000256" key="1">
    <source>
        <dbReference type="ARBA" id="ARBA00022475"/>
    </source>
</evidence>
<organism evidence="8 9">
    <name type="scientific">Salinarimonas soli</name>
    <dbReference type="NCBI Taxonomy" id="1638099"/>
    <lineage>
        <taxon>Bacteria</taxon>
        <taxon>Pseudomonadati</taxon>
        <taxon>Pseudomonadota</taxon>
        <taxon>Alphaproteobacteria</taxon>
        <taxon>Hyphomicrobiales</taxon>
        <taxon>Salinarimonadaceae</taxon>
        <taxon>Salinarimonas</taxon>
    </lineage>
</organism>
<evidence type="ECO:0000313" key="8">
    <source>
        <dbReference type="EMBL" id="KAA2237905.1"/>
    </source>
</evidence>
<keyword evidence="3 6" id="KW-1133">Transmembrane helix</keyword>
<evidence type="ECO:0000256" key="4">
    <source>
        <dbReference type="ARBA" id="ARBA00023136"/>
    </source>
</evidence>
<dbReference type="EMBL" id="VUOA01000017">
    <property type="protein sequence ID" value="KAA2237905.1"/>
    <property type="molecule type" value="Genomic_DNA"/>
</dbReference>
<feature type="region of interest" description="Disordered" evidence="5">
    <location>
        <begin position="88"/>
        <end position="111"/>
    </location>
</feature>
<comment type="caution">
    <text evidence="8">The sequence shown here is derived from an EMBL/GenBank/DDBJ whole genome shotgun (WGS) entry which is preliminary data.</text>
</comment>
<dbReference type="OrthoDB" id="7868067at2"/>
<dbReference type="Pfam" id="PF06305">
    <property type="entry name" value="LapA_dom"/>
    <property type="match status" value="1"/>
</dbReference>
<gene>
    <name evidence="8" type="ORF">F0L46_07890</name>
</gene>
<evidence type="ECO:0000256" key="6">
    <source>
        <dbReference type="SAM" id="Phobius"/>
    </source>
</evidence>
<proteinExistence type="predicted"/>
<evidence type="ECO:0000256" key="3">
    <source>
        <dbReference type="ARBA" id="ARBA00022989"/>
    </source>
</evidence>
<sequence length="111" mass="12131">MKTFLKALLLVPLSLIVVLLAIANRGPVRLSLDPFSADAPMLSYELPLFLVLFGAVMLGVLIGGIASWLGQSGHRRAGRRYRREARTLRTEVQQTRSHPGGLPALTSSQPR</sequence>
<reference evidence="8 9" key="2">
    <citation type="submission" date="2019-09" db="EMBL/GenBank/DDBJ databases">
        <authorList>
            <person name="Jin C."/>
        </authorList>
    </citation>
    <scope>NUCLEOTIDE SEQUENCE [LARGE SCALE GENOMIC DNA]</scope>
    <source>
        <strain evidence="8 9">BN140002</strain>
    </source>
</reference>
<protein>
    <submittedName>
        <fullName evidence="8">DUF1049 domain-containing protein</fullName>
    </submittedName>
</protein>
<dbReference type="InterPro" id="IPR010445">
    <property type="entry name" value="LapA_dom"/>
</dbReference>
<evidence type="ECO:0000259" key="7">
    <source>
        <dbReference type="Pfam" id="PF06305"/>
    </source>
</evidence>
<keyword evidence="1" id="KW-1003">Cell membrane</keyword>
<evidence type="ECO:0000256" key="2">
    <source>
        <dbReference type="ARBA" id="ARBA00022692"/>
    </source>
</evidence>
<evidence type="ECO:0000256" key="5">
    <source>
        <dbReference type="SAM" id="MobiDB-lite"/>
    </source>
</evidence>
<evidence type="ECO:0000313" key="9">
    <source>
        <dbReference type="Proteomes" id="UP000323142"/>
    </source>
</evidence>
<dbReference type="AlphaFoldDB" id="A0A5B2VG78"/>